<comment type="similarity">
    <text evidence="1 2">Belongs to the UPF0102 family.</text>
</comment>
<keyword evidence="4" id="KW-1185">Reference proteome</keyword>
<dbReference type="CDD" id="cd20736">
    <property type="entry name" value="PoNe_Nuclease"/>
    <property type="match status" value="1"/>
</dbReference>
<dbReference type="OrthoDB" id="9802516at2"/>
<evidence type="ECO:0000256" key="2">
    <source>
        <dbReference type="HAMAP-Rule" id="MF_00048"/>
    </source>
</evidence>
<name>L0K7T3_HALHC</name>
<protein>
    <recommendedName>
        <fullName evidence="2">UPF0102 protein Halha_0637</fullName>
    </recommendedName>
</protein>
<dbReference type="NCBIfam" id="TIGR00252">
    <property type="entry name" value="YraN family protein"/>
    <property type="match status" value="1"/>
</dbReference>
<dbReference type="HAMAP" id="MF_00048">
    <property type="entry name" value="UPF0102"/>
    <property type="match status" value="1"/>
</dbReference>
<dbReference type="Proteomes" id="UP000010880">
    <property type="component" value="Chromosome"/>
</dbReference>
<dbReference type="PANTHER" id="PTHR34039:SF1">
    <property type="entry name" value="UPF0102 PROTEIN YRAN"/>
    <property type="match status" value="1"/>
</dbReference>
<dbReference type="STRING" id="748449.Halha_0637"/>
<dbReference type="Gene3D" id="3.40.1350.10">
    <property type="match status" value="1"/>
</dbReference>
<evidence type="ECO:0000256" key="1">
    <source>
        <dbReference type="ARBA" id="ARBA00006738"/>
    </source>
</evidence>
<dbReference type="HOGENOM" id="CLU_115353_3_1_9"/>
<dbReference type="NCBIfam" id="NF009150">
    <property type="entry name" value="PRK12497.1-3"/>
    <property type="match status" value="1"/>
</dbReference>
<dbReference type="SUPFAM" id="SSF52980">
    <property type="entry name" value="Restriction endonuclease-like"/>
    <property type="match status" value="1"/>
</dbReference>
<proteinExistence type="inferred from homology"/>
<dbReference type="InterPro" id="IPR011856">
    <property type="entry name" value="tRNA_endonuc-like_dom_sf"/>
</dbReference>
<dbReference type="InterPro" id="IPR003509">
    <property type="entry name" value="UPF0102_YraN-like"/>
</dbReference>
<gene>
    <name evidence="3" type="ordered locus">Halha_0637</name>
</gene>
<accession>L0K7T3</accession>
<organism evidence="3 4">
    <name type="scientific">Halobacteroides halobius (strain ATCC 35273 / DSM 5150 / MD-1)</name>
    <dbReference type="NCBI Taxonomy" id="748449"/>
    <lineage>
        <taxon>Bacteria</taxon>
        <taxon>Bacillati</taxon>
        <taxon>Bacillota</taxon>
        <taxon>Clostridia</taxon>
        <taxon>Halanaerobiales</taxon>
        <taxon>Halobacteroidaceae</taxon>
        <taxon>Halobacteroides</taxon>
    </lineage>
</organism>
<dbReference type="PANTHER" id="PTHR34039">
    <property type="entry name" value="UPF0102 PROTEIN YRAN"/>
    <property type="match status" value="1"/>
</dbReference>
<sequence>MNKRTLGSKGEIIAKEFLQKQGYKIKEENFWSRYGEIDIIAEDDDYLVFVEVKFSHQTSYVRPQEQITYYKQQHLKRVANYYLVTQQIEKDCRFDVVAILQNEEQQEIELIRNAFLV</sequence>
<dbReference type="KEGG" id="hhl:Halha_0637"/>
<dbReference type="eggNOG" id="COG0792">
    <property type="taxonomic scope" value="Bacteria"/>
</dbReference>
<evidence type="ECO:0000313" key="4">
    <source>
        <dbReference type="Proteomes" id="UP000010880"/>
    </source>
</evidence>
<dbReference type="RefSeq" id="WP_015326336.1">
    <property type="nucleotide sequence ID" value="NC_019978.1"/>
</dbReference>
<dbReference type="GO" id="GO:0003676">
    <property type="term" value="F:nucleic acid binding"/>
    <property type="evidence" value="ECO:0007669"/>
    <property type="project" value="InterPro"/>
</dbReference>
<dbReference type="Pfam" id="PF02021">
    <property type="entry name" value="UPF0102"/>
    <property type="match status" value="1"/>
</dbReference>
<dbReference type="EMBL" id="CP003359">
    <property type="protein sequence ID" value="AGB40610.1"/>
    <property type="molecule type" value="Genomic_DNA"/>
</dbReference>
<reference evidence="4" key="1">
    <citation type="submission" date="2012-02" db="EMBL/GenBank/DDBJ databases">
        <title>The complete genome of Halobacteroides halobius DSM 5150.</title>
        <authorList>
            <person name="Lucas S."/>
            <person name="Copeland A."/>
            <person name="Lapidus A."/>
            <person name="Glavina del Rio T."/>
            <person name="Dalin E."/>
            <person name="Tice H."/>
            <person name="Bruce D."/>
            <person name="Goodwin L."/>
            <person name="Pitluck S."/>
            <person name="Peters L."/>
            <person name="Mikhailova N."/>
            <person name="Gu W."/>
            <person name="Kyrpides N."/>
            <person name="Mavromatis K."/>
            <person name="Ivanova N."/>
            <person name="Brettin T."/>
            <person name="Detter J.C."/>
            <person name="Han C."/>
            <person name="Larimer F."/>
            <person name="Land M."/>
            <person name="Hauser L."/>
            <person name="Markowitz V."/>
            <person name="Cheng J.-F."/>
            <person name="Hugenholtz P."/>
            <person name="Woyke T."/>
            <person name="Wu D."/>
            <person name="Tindall B."/>
            <person name="Pomrenke H."/>
            <person name="Brambilla E."/>
            <person name="Klenk H.-P."/>
            <person name="Eisen J.A."/>
        </authorList>
    </citation>
    <scope>NUCLEOTIDE SEQUENCE [LARGE SCALE GENOMIC DNA]</scope>
    <source>
        <strain evidence="4">ATCC 35273 / DSM 5150 / MD-1</strain>
    </source>
</reference>
<dbReference type="InterPro" id="IPR011335">
    <property type="entry name" value="Restrct_endonuc-II-like"/>
</dbReference>
<dbReference type="AlphaFoldDB" id="L0K7T3"/>
<evidence type="ECO:0000313" key="3">
    <source>
        <dbReference type="EMBL" id="AGB40610.1"/>
    </source>
</evidence>